<dbReference type="EMBL" id="JAMYWD010000012">
    <property type="protein sequence ID" value="KAJ4953705.1"/>
    <property type="molecule type" value="Genomic_DNA"/>
</dbReference>
<accession>A0A9Q0JX29</accession>
<comment type="caution">
    <text evidence="1">The sequence shown here is derived from an EMBL/GenBank/DDBJ whole genome shotgun (WGS) entry which is preliminary data.</text>
</comment>
<evidence type="ECO:0000313" key="2">
    <source>
        <dbReference type="Proteomes" id="UP001141806"/>
    </source>
</evidence>
<reference evidence="1" key="1">
    <citation type="journal article" date="2023" name="Plant J.">
        <title>The genome of the king protea, Protea cynaroides.</title>
        <authorList>
            <person name="Chang J."/>
            <person name="Duong T.A."/>
            <person name="Schoeman C."/>
            <person name="Ma X."/>
            <person name="Roodt D."/>
            <person name="Barker N."/>
            <person name="Li Z."/>
            <person name="Van de Peer Y."/>
            <person name="Mizrachi E."/>
        </authorList>
    </citation>
    <scope>NUCLEOTIDE SEQUENCE</scope>
    <source>
        <tissue evidence="1">Young leaves</tissue>
    </source>
</reference>
<evidence type="ECO:0000313" key="1">
    <source>
        <dbReference type="EMBL" id="KAJ4953705.1"/>
    </source>
</evidence>
<protein>
    <submittedName>
        <fullName evidence="1">Uncharacterized protein</fullName>
    </submittedName>
</protein>
<proteinExistence type="predicted"/>
<name>A0A9Q0JX29_9MAGN</name>
<dbReference type="AlphaFoldDB" id="A0A9Q0JX29"/>
<dbReference type="Proteomes" id="UP001141806">
    <property type="component" value="Unassembled WGS sequence"/>
</dbReference>
<gene>
    <name evidence="1" type="ORF">NE237_030537</name>
</gene>
<organism evidence="1 2">
    <name type="scientific">Protea cynaroides</name>
    <dbReference type="NCBI Taxonomy" id="273540"/>
    <lineage>
        <taxon>Eukaryota</taxon>
        <taxon>Viridiplantae</taxon>
        <taxon>Streptophyta</taxon>
        <taxon>Embryophyta</taxon>
        <taxon>Tracheophyta</taxon>
        <taxon>Spermatophyta</taxon>
        <taxon>Magnoliopsida</taxon>
        <taxon>Proteales</taxon>
        <taxon>Proteaceae</taxon>
        <taxon>Protea</taxon>
    </lineage>
</organism>
<sequence length="134" mass="14526">MYKMPVLFSAGGSNRFNRVAGEESTRVFFAVQPRLTIPTPQVNGNSNSNRNDVVRDASRLPITEGGSNGMNVVGSPNPNRGLSHVSYNVRATVNPNSNMAERVVGDRRMGLDPMQLEAMIPVSFEGPRIPTLLG</sequence>
<keyword evidence="2" id="KW-1185">Reference proteome</keyword>